<dbReference type="InterPro" id="IPR036249">
    <property type="entry name" value="Thioredoxin-like_sf"/>
</dbReference>
<evidence type="ECO:0000313" key="4">
    <source>
        <dbReference type="EMBL" id="OJI91625.1"/>
    </source>
</evidence>
<reference evidence="4 5" key="1">
    <citation type="submission" date="2016-10" db="EMBL/GenBank/DDBJ databases">
        <title>Genome sequence of Planktotalea frisia SH6-1.</title>
        <authorList>
            <person name="Poehlein A."/>
            <person name="Bakenhus I."/>
            <person name="Voget S."/>
            <person name="Brinkhoff T."/>
            <person name="Simon M."/>
        </authorList>
    </citation>
    <scope>NUCLEOTIDE SEQUENCE [LARGE SCALE GENOMIC DNA]</scope>
    <source>
        <strain evidence="4 5">SH6-1</strain>
    </source>
</reference>
<dbReference type="Gene3D" id="3.40.30.10">
    <property type="entry name" value="Glutaredoxin"/>
    <property type="match status" value="1"/>
</dbReference>
<dbReference type="Proteomes" id="UP000184514">
    <property type="component" value="Unassembled WGS sequence"/>
</dbReference>
<evidence type="ECO:0000313" key="5">
    <source>
        <dbReference type="Proteomes" id="UP000184514"/>
    </source>
</evidence>
<evidence type="ECO:0000256" key="2">
    <source>
        <dbReference type="PIRSR" id="PIRSR006386-1"/>
    </source>
</evidence>
<dbReference type="InterPro" id="IPR001853">
    <property type="entry name" value="DSBA-like_thioredoxin_dom"/>
</dbReference>
<proteinExistence type="inferred from homology"/>
<dbReference type="EMBL" id="MLCB01000227">
    <property type="protein sequence ID" value="OJI91625.1"/>
    <property type="molecule type" value="Genomic_DNA"/>
</dbReference>
<dbReference type="InterPro" id="IPR051924">
    <property type="entry name" value="GST_Kappa/NadH"/>
</dbReference>
<dbReference type="RefSeq" id="WP_072632569.1">
    <property type="nucleotide sequence ID" value="NZ_JABBAN010000193.1"/>
</dbReference>
<keyword evidence="5" id="KW-1185">Reference proteome</keyword>
<dbReference type="InterPro" id="IPR044087">
    <property type="entry name" value="NahD-like"/>
</dbReference>
<gene>
    <name evidence="4" type="primary">nsaD</name>
    <name evidence="4" type="ORF">PFRI_41100</name>
</gene>
<dbReference type="GO" id="GO:0004602">
    <property type="term" value="F:glutathione peroxidase activity"/>
    <property type="evidence" value="ECO:0007669"/>
    <property type="project" value="TreeGrafter"/>
</dbReference>
<dbReference type="OrthoDB" id="5244108at2"/>
<comment type="similarity">
    <text evidence="1">Belongs to the GST superfamily. NadH family.</text>
</comment>
<evidence type="ECO:0000259" key="3">
    <source>
        <dbReference type="Pfam" id="PF01323"/>
    </source>
</evidence>
<organism evidence="4 5">
    <name type="scientific">Planktotalea frisia</name>
    <dbReference type="NCBI Taxonomy" id="696762"/>
    <lineage>
        <taxon>Bacteria</taxon>
        <taxon>Pseudomonadati</taxon>
        <taxon>Pseudomonadota</taxon>
        <taxon>Alphaproteobacteria</taxon>
        <taxon>Rhodobacterales</taxon>
        <taxon>Paracoccaceae</taxon>
        <taxon>Planktotalea</taxon>
    </lineage>
</organism>
<dbReference type="PANTHER" id="PTHR42943:SF2">
    <property type="entry name" value="GLUTATHIONE S-TRANSFERASE KAPPA 1"/>
    <property type="match status" value="1"/>
</dbReference>
<dbReference type="PANTHER" id="PTHR42943">
    <property type="entry name" value="GLUTATHIONE S-TRANSFERASE KAPPA"/>
    <property type="match status" value="1"/>
</dbReference>
<dbReference type="GO" id="GO:1901170">
    <property type="term" value="P:naphthalene catabolic process"/>
    <property type="evidence" value="ECO:0007669"/>
    <property type="project" value="InterPro"/>
</dbReference>
<feature type="domain" description="DSBA-like thioredoxin" evidence="3">
    <location>
        <begin position="4"/>
        <end position="195"/>
    </location>
</feature>
<comment type="catalytic activity">
    <reaction evidence="1">
        <text>2-hydroxychromene-2-carboxylate = (3E)-4-(2-hydroxyphenyl)-2-oxobut-3-enoate</text>
        <dbReference type="Rhea" id="RHEA:27401"/>
        <dbReference type="ChEBI" id="CHEBI:59350"/>
        <dbReference type="ChEBI" id="CHEBI:59353"/>
        <dbReference type="EC" id="5.99.1.4"/>
    </reaction>
</comment>
<dbReference type="GO" id="GO:0006749">
    <property type="term" value="P:glutathione metabolic process"/>
    <property type="evidence" value="ECO:0007669"/>
    <property type="project" value="TreeGrafter"/>
</dbReference>
<dbReference type="AlphaFoldDB" id="A0A1L9NQP9"/>
<dbReference type="CDD" id="cd03022">
    <property type="entry name" value="DsbA_HCCA_Iso"/>
    <property type="match status" value="1"/>
</dbReference>
<feature type="active site" description="Nucleophile" evidence="2">
    <location>
        <position position="12"/>
    </location>
</feature>
<dbReference type="InterPro" id="IPR014440">
    <property type="entry name" value="HCCAis_GSTk"/>
</dbReference>
<keyword evidence="1 4" id="KW-0413">Isomerase</keyword>
<dbReference type="GO" id="GO:0004364">
    <property type="term" value="F:glutathione transferase activity"/>
    <property type="evidence" value="ECO:0007669"/>
    <property type="project" value="TreeGrafter"/>
</dbReference>
<dbReference type="Pfam" id="PF01323">
    <property type="entry name" value="DSBA"/>
    <property type="match status" value="1"/>
</dbReference>
<comment type="caution">
    <text evidence="4">The sequence shown here is derived from an EMBL/GenBank/DDBJ whole genome shotgun (WGS) entry which is preliminary data.</text>
</comment>
<dbReference type="SUPFAM" id="SSF52833">
    <property type="entry name" value="Thioredoxin-like"/>
    <property type="match status" value="1"/>
</dbReference>
<name>A0A1L9NQP9_9RHOB</name>
<accession>A0A1L9NQP9</accession>
<dbReference type="GO" id="GO:0018845">
    <property type="term" value="F:2-hydroxychromene-2-carboxylate isomerase activity"/>
    <property type="evidence" value="ECO:0007669"/>
    <property type="project" value="UniProtKB-UniRule"/>
</dbReference>
<evidence type="ECO:0000256" key="1">
    <source>
        <dbReference type="PIRNR" id="PIRNR006386"/>
    </source>
</evidence>
<dbReference type="PIRSF" id="PIRSF006386">
    <property type="entry name" value="HCCAis_GSTk"/>
    <property type="match status" value="1"/>
</dbReference>
<sequence length="199" mass="21904">MAHIDYYFSTLSPYAYLAGTRLEEIAAKHGKTVNYKPLDLPALFLRTGGQLPKDRHPNRMSYRAQELPRQAKKAGLPLNMKPAFWPMNAAPSCYAIIAASRDGNGDMGKFIHAIGRSIWVEDKDVSQDDVVRACLTEAGFDPALADSDMMASADTYASNLEEAINAGAFGAPFYITDDGQQFWGQDRLDDLDAYLSGDL</sequence>
<protein>
    <recommendedName>
        <fullName evidence="1">2-hydroxychromene-2-carboxylate isomerase</fullName>
        <ecNumber evidence="1">5.99.1.4</ecNumber>
    </recommendedName>
</protein>
<dbReference type="STRING" id="696762.PFRI_41100"/>
<dbReference type="EC" id="5.99.1.4" evidence="1"/>